<accession>A0A445DKW9</accession>
<dbReference type="AlphaFoldDB" id="A0A445DKW9"/>
<organism evidence="1 2">
    <name type="scientific">Arachis hypogaea</name>
    <name type="common">Peanut</name>
    <dbReference type="NCBI Taxonomy" id="3818"/>
    <lineage>
        <taxon>Eukaryota</taxon>
        <taxon>Viridiplantae</taxon>
        <taxon>Streptophyta</taxon>
        <taxon>Embryophyta</taxon>
        <taxon>Tracheophyta</taxon>
        <taxon>Spermatophyta</taxon>
        <taxon>Magnoliopsida</taxon>
        <taxon>eudicotyledons</taxon>
        <taxon>Gunneridae</taxon>
        <taxon>Pentapetalae</taxon>
        <taxon>rosids</taxon>
        <taxon>fabids</taxon>
        <taxon>Fabales</taxon>
        <taxon>Fabaceae</taxon>
        <taxon>Papilionoideae</taxon>
        <taxon>50 kb inversion clade</taxon>
        <taxon>dalbergioids sensu lato</taxon>
        <taxon>Dalbergieae</taxon>
        <taxon>Pterocarpus clade</taxon>
        <taxon>Arachis</taxon>
    </lineage>
</organism>
<dbReference type="EMBL" id="SDMP01000004">
    <property type="protein sequence ID" value="RYR63712.1"/>
    <property type="molecule type" value="Genomic_DNA"/>
</dbReference>
<name>A0A445DKW9_ARAHY</name>
<keyword evidence="2" id="KW-1185">Reference proteome</keyword>
<evidence type="ECO:0000313" key="2">
    <source>
        <dbReference type="Proteomes" id="UP000289738"/>
    </source>
</evidence>
<protein>
    <submittedName>
        <fullName evidence="1">Uncharacterized protein</fullName>
    </submittedName>
</protein>
<evidence type="ECO:0000313" key="1">
    <source>
        <dbReference type="EMBL" id="RYR63712.1"/>
    </source>
</evidence>
<gene>
    <name evidence="1" type="ORF">Ahy_A04g021482</name>
</gene>
<comment type="caution">
    <text evidence="1">The sequence shown here is derived from an EMBL/GenBank/DDBJ whole genome shotgun (WGS) entry which is preliminary data.</text>
</comment>
<dbReference type="Proteomes" id="UP000289738">
    <property type="component" value="Chromosome A04"/>
</dbReference>
<sequence length="52" mass="5704">MELLAEINRLATVNVAKLTVKMKGVFLPLQTLKIEVAQNTIAVDLILKTAIL</sequence>
<proteinExistence type="predicted"/>
<reference evidence="1 2" key="1">
    <citation type="submission" date="2019-01" db="EMBL/GenBank/DDBJ databases">
        <title>Sequencing of cultivated peanut Arachis hypogaea provides insights into genome evolution and oil improvement.</title>
        <authorList>
            <person name="Chen X."/>
        </authorList>
    </citation>
    <scope>NUCLEOTIDE SEQUENCE [LARGE SCALE GENOMIC DNA]</scope>
    <source>
        <strain evidence="2">cv. Fuhuasheng</strain>
        <tissue evidence="1">Leaves</tissue>
    </source>
</reference>